<evidence type="ECO:0000256" key="1">
    <source>
        <dbReference type="HAMAP-Rule" id="MF_02215"/>
    </source>
</evidence>
<dbReference type="RefSeq" id="WP_131182865.1">
    <property type="nucleotide sequence ID" value="NZ_QJUO01000001.1"/>
</dbReference>
<dbReference type="SUPFAM" id="SSF55718">
    <property type="entry name" value="SCP-like"/>
    <property type="match status" value="1"/>
</dbReference>
<dbReference type="Pfam" id="PF02036">
    <property type="entry name" value="SCP2"/>
    <property type="match status" value="1"/>
</dbReference>
<dbReference type="Proteomes" id="UP000292639">
    <property type="component" value="Unassembled WGS sequence"/>
</dbReference>
<keyword evidence="1" id="KW-0963">Cytoplasm</keyword>
<dbReference type="AlphaFoldDB" id="A0A4Q9REL6"/>
<organism evidence="3 4">
    <name type="scientific">Stutzerimonas kirkiae</name>
    <dbReference type="NCBI Taxonomy" id="2211392"/>
    <lineage>
        <taxon>Bacteria</taxon>
        <taxon>Pseudomonadati</taxon>
        <taxon>Pseudomonadota</taxon>
        <taxon>Gammaproteobacteria</taxon>
        <taxon>Pseudomonadales</taxon>
        <taxon>Pseudomonadaceae</taxon>
        <taxon>Stutzerimonas</taxon>
    </lineage>
</organism>
<reference evidence="3 4" key="1">
    <citation type="submission" date="2018-06" db="EMBL/GenBank/DDBJ databases">
        <title>Three novel Pseudomonas species isolated from symptomatic oak.</title>
        <authorList>
            <person name="Bueno-Gonzalez V."/>
            <person name="Brady C."/>
        </authorList>
    </citation>
    <scope>NUCLEOTIDE SEQUENCE [LARGE SCALE GENOMIC DNA]</scope>
    <source>
        <strain evidence="3 4">P17C</strain>
    </source>
</reference>
<keyword evidence="1" id="KW-0831">Ubiquinone biosynthesis</keyword>
<evidence type="ECO:0000313" key="4">
    <source>
        <dbReference type="Proteomes" id="UP000292639"/>
    </source>
</evidence>
<dbReference type="InterPro" id="IPR038989">
    <property type="entry name" value="UbiJ"/>
</dbReference>
<dbReference type="GO" id="GO:0006744">
    <property type="term" value="P:ubiquinone biosynthetic process"/>
    <property type="evidence" value="ECO:0007669"/>
    <property type="project" value="UniProtKB-UniRule"/>
</dbReference>
<dbReference type="HAMAP" id="MF_02215">
    <property type="entry name" value="UbiJ"/>
    <property type="match status" value="1"/>
</dbReference>
<sequence length="207" mass="22991">MLRSALLASAERVIEQALRLDATALPRLARLAGKVIEVRASAPQWTLFLLADEQGLCLAEHWEAPADCRLNAPTATLLKLALERDKNALLHGPDVTIEGDSGLLMTLSAILQDLELDWEYPLSQWIGPLATQWIGSGLRSQAAWAGQSFDTLRQNLADYLAEESRTLVGRNEAESRFNQLDELKLALDRLDARVERINRNLNTDPQA</sequence>
<dbReference type="PANTHER" id="PTHR38693:SF1">
    <property type="entry name" value="UBIQUINONE BIOSYNTHESIS ACCESSORY FACTOR UBIJ"/>
    <property type="match status" value="1"/>
</dbReference>
<comment type="subcellular location">
    <subcellularLocation>
        <location evidence="1">Cytoplasm</location>
    </subcellularLocation>
</comment>
<protein>
    <recommendedName>
        <fullName evidence="1">Ubiquinone biosynthesis accessory factor UbiJ</fullName>
    </recommendedName>
</protein>
<comment type="similarity">
    <text evidence="1">Belongs to the UbiJ family.</text>
</comment>
<accession>A0A4Q9REL6</accession>
<dbReference type="UniPathway" id="UPA00232"/>
<feature type="domain" description="SCP2" evidence="2">
    <location>
        <begin position="14"/>
        <end position="112"/>
    </location>
</feature>
<gene>
    <name evidence="1" type="primary">ubiJ</name>
    <name evidence="3" type="ORF">DNJ96_02805</name>
</gene>
<dbReference type="InterPro" id="IPR003033">
    <property type="entry name" value="SCP2_sterol-bd_dom"/>
</dbReference>
<name>A0A4Q9REL6_9GAMM</name>
<comment type="caution">
    <text evidence="3">The sequence shown here is derived from an EMBL/GenBank/DDBJ whole genome shotgun (WGS) entry which is preliminary data.</text>
</comment>
<evidence type="ECO:0000313" key="3">
    <source>
        <dbReference type="EMBL" id="TBU99255.1"/>
    </source>
</evidence>
<comment type="pathway">
    <text evidence="1">Cofactor biosynthesis; ubiquinone biosynthesis.</text>
</comment>
<dbReference type="InterPro" id="IPR036527">
    <property type="entry name" value="SCP2_sterol-bd_dom_sf"/>
</dbReference>
<comment type="function">
    <text evidence="1">Required for ubiquinone (coenzyme Q) biosynthesis. Binds hydrophobic ubiquinone biosynthetic intermediates via its SCP2 domain and is essential for the stability of the Ubi complex. May constitute a docking platform where Ubi enzymes assemble and access their SCP2-bound polyprenyl substrates.</text>
</comment>
<dbReference type="GO" id="GO:0005737">
    <property type="term" value="C:cytoplasm"/>
    <property type="evidence" value="ECO:0007669"/>
    <property type="project" value="UniProtKB-SubCell"/>
</dbReference>
<evidence type="ECO:0000259" key="2">
    <source>
        <dbReference type="Pfam" id="PF02036"/>
    </source>
</evidence>
<dbReference type="EMBL" id="QJUP01000002">
    <property type="protein sequence ID" value="TBU99255.1"/>
    <property type="molecule type" value="Genomic_DNA"/>
</dbReference>
<dbReference type="PANTHER" id="PTHR38693">
    <property type="entry name" value="UBIQUINONE BIOSYNTHESIS PROTEIN UBIJ"/>
    <property type="match status" value="1"/>
</dbReference>
<proteinExistence type="inferred from homology"/>
<dbReference type="OrthoDB" id="9796077at2"/>
<keyword evidence="4" id="KW-1185">Reference proteome</keyword>